<evidence type="ECO:0000256" key="3">
    <source>
        <dbReference type="ARBA" id="ARBA00012438"/>
    </source>
</evidence>
<dbReference type="PROSITE" id="PS50109">
    <property type="entry name" value="HIS_KIN"/>
    <property type="match status" value="1"/>
</dbReference>
<dbReference type="InterPro" id="IPR029016">
    <property type="entry name" value="GAF-like_dom_sf"/>
</dbReference>
<dbReference type="Gene3D" id="6.10.340.10">
    <property type="match status" value="1"/>
</dbReference>
<feature type="transmembrane region" description="Helical" evidence="15">
    <location>
        <begin position="14"/>
        <end position="34"/>
    </location>
</feature>
<dbReference type="SUPFAM" id="SSF47384">
    <property type="entry name" value="Homodimeric domain of signal transducing histidine kinase"/>
    <property type="match status" value="1"/>
</dbReference>
<dbReference type="Pfam" id="PF00672">
    <property type="entry name" value="HAMP"/>
    <property type="match status" value="1"/>
</dbReference>
<dbReference type="EC" id="2.7.13.3" evidence="3"/>
<dbReference type="InterPro" id="IPR004358">
    <property type="entry name" value="Sig_transdc_His_kin-like_C"/>
</dbReference>
<dbReference type="InterPro" id="IPR003661">
    <property type="entry name" value="HisK_dim/P_dom"/>
</dbReference>
<feature type="domain" description="Histidine kinase" evidence="16">
    <location>
        <begin position="600"/>
        <end position="818"/>
    </location>
</feature>
<dbReference type="Pfam" id="PF00072">
    <property type="entry name" value="Response_reg"/>
    <property type="match status" value="1"/>
</dbReference>
<evidence type="ECO:0000259" key="17">
    <source>
        <dbReference type="PROSITE" id="PS50110"/>
    </source>
</evidence>
<keyword evidence="7 15" id="KW-0812">Transmembrane</keyword>
<evidence type="ECO:0000313" key="19">
    <source>
        <dbReference type="EMBL" id="SPD74623.1"/>
    </source>
</evidence>
<evidence type="ECO:0000256" key="13">
    <source>
        <dbReference type="PROSITE-ProRule" id="PRU00169"/>
    </source>
</evidence>
<evidence type="ECO:0000259" key="16">
    <source>
        <dbReference type="PROSITE" id="PS50109"/>
    </source>
</evidence>
<evidence type="ECO:0000256" key="11">
    <source>
        <dbReference type="ARBA" id="ARBA00022989"/>
    </source>
</evidence>
<evidence type="ECO:0000256" key="7">
    <source>
        <dbReference type="ARBA" id="ARBA00022692"/>
    </source>
</evidence>
<evidence type="ECO:0000259" key="18">
    <source>
        <dbReference type="PROSITE" id="PS50885"/>
    </source>
</evidence>
<evidence type="ECO:0000256" key="9">
    <source>
        <dbReference type="ARBA" id="ARBA00022777"/>
    </source>
</evidence>
<dbReference type="InterPro" id="IPR036097">
    <property type="entry name" value="HisK_dim/P_sf"/>
</dbReference>
<feature type="transmembrane region" description="Helical" evidence="15">
    <location>
        <begin position="304"/>
        <end position="323"/>
    </location>
</feature>
<dbReference type="FunFam" id="3.30.565.10:FF:000010">
    <property type="entry name" value="Sensor histidine kinase RcsC"/>
    <property type="match status" value="1"/>
</dbReference>
<evidence type="ECO:0000256" key="5">
    <source>
        <dbReference type="ARBA" id="ARBA00022553"/>
    </source>
</evidence>
<dbReference type="PANTHER" id="PTHR43047">
    <property type="entry name" value="TWO-COMPONENT HISTIDINE PROTEIN KINASE"/>
    <property type="match status" value="1"/>
</dbReference>
<keyword evidence="10" id="KW-0067">ATP-binding</keyword>
<sequence length="963" mass="107615">MGAGLQFKSIKNRLTFWFLLVALLPFITVSIVSYQRRIEEVKQREFDKIATIRDLKIKQITTWLHERFNDLKALADDPELRSLEDSPDGQPASEAHSSRFASIRQYLKDYVSLHKDYTEAFFIGSSGQIEIATNERLEGESRAGNLYFTQPLKTGEIYIKDIFYSLNLNIITMTISMPIHCALHHRGHIIGILVLRINLDHTIYELLSDVSGLGETGETVIFNKELTALSHLRGLPHSALNQKLETREAMLAVQGKTGIITTSDYRAKTVLAAYGYIQVTGWGFVAKQDLEEINAPVNKMLSDFLLTLFIAVILVFLLAVILSRSVARPVLEMIEVSKKIQGGDMDARNTIFSSDEFGFLSESFNRMADSLALQMRVKQADSEIMETLVRGQNITSFASELLKTLMKITDSEMSAFYMLNEKNSRFEHITSIGMMPEIMQYYDPMNHEGEFGAAIATQKISHIKEITEDTAFKFRTFAGTIPPREIVSIPVIVGGMVTAMISLASIRSYSRESLEVFNQPWVLGLNAAFSNLMANEETRRLANELKDINEELESQARMLRAQTKELIRKSDELHDQNIELDLKRREVEEANRLKSQFLSNMSHELRTPLNSIMALSRVLIMQTGGKITEEEASYLRIIERNGKNLLALINDILDLSKIEAGRVTINPRAFSLETTIDTIIENLSPIAAEKGLQLSSKIEEDFPRIETDEERLYQILQNIIGNAVKFTDKGSVTVSAGFDVENFFISVADTGIGIPGDQLGHIFEEFRQVDGSSSRKFEGTGLGLAIALKSARMLGGDISVESIPEEGSTFVLTLPIAWKGEKPIYESRPARPQHGIRTERKTILVVDDDPEAANMISTSLLKEGYNIIAATSGKEAIKLAQRYSPFAITLDILMPDMDGWEVLQTLKNSPDTKDIPVIIVSVTEEEEDKETGFALGAAGYIIKPISSAVLIAEIRKIAGVVKA</sequence>
<dbReference type="CDD" id="cd00082">
    <property type="entry name" value="HisKA"/>
    <property type="match status" value="1"/>
</dbReference>
<evidence type="ECO:0000256" key="4">
    <source>
        <dbReference type="ARBA" id="ARBA00022475"/>
    </source>
</evidence>
<dbReference type="InterPro" id="IPR011006">
    <property type="entry name" value="CheY-like_superfamily"/>
</dbReference>
<evidence type="ECO:0000256" key="1">
    <source>
        <dbReference type="ARBA" id="ARBA00000085"/>
    </source>
</evidence>
<gene>
    <name evidence="19" type="ORF">PITCH_A290007</name>
</gene>
<dbReference type="Gene3D" id="3.40.50.2300">
    <property type="match status" value="1"/>
</dbReference>
<keyword evidence="14" id="KW-0175">Coiled coil</keyword>
<feature type="coiled-coil region" evidence="14">
    <location>
        <begin position="531"/>
        <end position="593"/>
    </location>
</feature>
<reference evidence="19" key="1">
    <citation type="submission" date="2018-01" db="EMBL/GenBank/DDBJ databases">
        <authorList>
            <person name="Regsiter A."/>
            <person name="William W."/>
        </authorList>
    </citation>
    <scope>NUCLEOTIDE SEQUENCE</scope>
    <source>
        <strain evidence="19">TRIP AH-1</strain>
    </source>
</reference>
<evidence type="ECO:0000256" key="15">
    <source>
        <dbReference type="SAM" id="Phobius"/>
    </source>
</evidence>
<dbReference type="GO" id="GO:0009927">
    <property type="term" value="F:histidine phosphotransfer kinase activity"/>
    <property type="evidence" value="ECO:0007669"/>
    <property type="project" value="TreeGrafter"/>
</dbReference>
<dbReference type="InterPro" id="IPR001789">
    <property type="entry name" value="Sig_transdc_resp-reg_receiver"/>
</dbReference>
<proteinExistence type="predicted"/>
<dbReference type="SMART" id="SM00387">
    <property type="entry name" value="HATPase_c"/>
    <property type="match status" value="1"/>
</dbReference>
<dbReference type="Pfam" id="PF02518">
    <property type="entry name" value="HATPase_c"/>
    <property type="match status" value="1"/>
</dbReference>
<accession>A0A445MYX2</accession>
<dbReference type="InterPro" id="IPR029151">
    <property type="entry name" value="Sensor-like_sf"/>
</dbReference>
<dbReference type="GO" id="GO:0005886">
    <property type="term" value="C:plasma membrane"/>
    <property type="evidence" value="ECO:0007669"/>
    <property type="project" value="UniProtKB-SubCell"/>
</dbReference>
<dbReference type="EMBL" id="OJIN01000169">
    <property type="protein sequence ID" value="SPD74623.1"/>
    <property type="molecule type" value="Genomic_DNA"/>
</dbReference>
<dbReference type="InterPro" id="IPR003660">
    <property type="entry name" value="HAMP_dom"/>
</dbReference>
<name>A0A445MYX2_9BACT</name>
<keyword evidence="11 15" id="KW-1133">Transmembrane helix</keyword>
<dbReference type="CDD" id="cd17574">
    <property type="entry name" value="REC_OmpR"/>
    <property type="match status" value="1"/>
</dbReference>
<dbReference type="InterPro" id="IPR036890">
    <property type="entry name" value="HATPase_C_sf"/>
</dbReference>
<evidence type="ECO:0000256" key="6">
    <source>
        <dbReference type="ARBA" id="ARBA00022679"/>
    </source>
</evidence>
<dbReference type="InterPro" id="IPR005467">
    <property type="entry name" value="His_kinase_dom"/>
</dbReference>
<keyword evidence="4" id="KW-1003">Cell membrane</keyword>
<evidence type="ECO:0000256" key="12">
    <source>
        <dbReference type="ARBA" id="ARBA00023136"/>
    </source>
</evidence>
<dbReference type="SUPFAM" id="SSF158472">
    <property type="entry name" value="HAMP domain-like"/>
    <property type="match status" value="1"/>
</dbReference>
<dbReference type="Gene3D" id="3.30.565.10">
    <property type="entry name" value="Histidine kinase-like ATPase, C-terminal domain"/>
    <property type="match status" value="1"/>
</dbReference>
<feature type="modified residue" description="4-aspartylphosphate" evidence="13">
    <location>
        <position position="891"/>
    </location>
</feature>
<comment type="catalytic activity">
    <reaction evidence="1">
        <text>ATP + protein L-histidine = ADP + protein N-phospho-L-histidine.</text>
        <dbReference type="EC" id="2.7.13.3"/>
    </reaction>
</comment>
<protein>
    <recommendedName>
        <fullName evidence="3">histidine kinase</fullName>
        <ecNumber evidence="3">2.7.13.3</ecNumber>
    </recommendedName>
</protein>
<dbReference type="SUPFAM" id="SSF52172">
    <property type="entry name" value="CheY-like"/>
    <property type="match status" value="1"/>
</dbReference>
<feature type="domain" description="HAMP" evidence="18">
    <location>
        <begin position="324"/>
        <end position="376"/>
    </location>
</feature>
<dbReference type="SMART" id="SM00304">
    <property type="entry name" value="HAMP"/>
    <property type="match status" value="1"/>
</dbReference>
<evidence type="ECO:0000256" key="10">
    <source>
        <dbReference type="ARBA" id="ARBA00022840"/>
    </source>
</evidence>
<dbReference type="SUPFAM" id="SSF55781">
    <property type="entry name" value="GAF domain-like"/>
    <property type="match status" value="1"/>
</dbReference>
<dbReference type="SUPFAM" id="SSF103190">
    <property type="entry name" value="Sensory domain-like"/>
    <property type="match status" value="1"/>
</dbReference>
<dbReference type="PANTHER" id="PTHR43047:SF72">
    <property type="entry name" value="OSMOSENSING HISTIDINE PROTEIN KINASE SLN1"/>
    <property type="match status" value="1"/>
</dbReference>
<dbReference type="SUPFAM" id="SSF55874">
    <property type="entry name" value="ATPase domain of HSP90 chaperone/DNA topoisomerase II/histidine kinase"/>
    <property type="match status" value="1"/>
</dbReference>
<dbReference type="CDD" id="cd18773">
    <property type="entry name" value="PDC1_HK_sensor"/>
    <property type="match status" value="1"/>
</dbReference>
<keyword evidence="6 19" id="KW-0808">Transferase</keyword>
<feature type="domain" description="Response regulatory" evidence="17">
    <location>
        <begin position="842"/>
        <end position="958"/>
    </location>
</feature>
<dbReference type="InterPro" id="IPR003594">
    <property type="entry name" value="HATPase_dom"/>
</dbReference>
<keyword evidence="9 19" id="KW-0418">Kinase</keyword>
<dbReference type="SMART" id="SM00388">
    <property type="entry name" value="HisKA"/>
    <property type="match status" value="1"/>
</dbReference>
<organism evidence="19">
    <name type="scientific">uncultured Desulfobacterium sp</name>
    <dbReference type="NCBI Taxonomy" id="201089"/>
    <lineage>
        <taxon>Bacteria</taxon>
        <taxon>Pseudomonadati</taxon>
        <taxon>Thermodesulfobacteriota</taxon>
        <taxon>Desulfobacteria</taxon>
        <taxon>Desulfobacterales</taxon>
        <taxon>Desulfobacteriaceae</taxon>
        <taxon>Desulfobacterium</taxon>
        <taxon>environmental samples</taxon>
    </lineage>
</organism>
<keyword evidence="5 13" id="KW-0597">Phosphoprotein</keyword>
<dbReference type="FunFam" id="1.10.287.130:FF:000004">
    <property type="entry name" value="Ethylene receptor 1"/>
    <property type="match status" value="1"/>
</dbReference>
<evidence type="ECO:0000256" key="14">
    <source>
        <dbReference type="SAM" id="Coils"/>
    </source>
</evidence>
<evidence type="ECO:0000256" key="2">
    <source>
        <dbReference type="ARBA" id="ARBA00004651"/>
    </source>
</evidence>
<dbReference type="Pfam" id="PF00512">
    <property type="entry name" value="HisKA"/>
    <property type="match status" value="1"/>
</dbReference>
<dbReference type="Gene3D" id="3.30.450.20">
    <property type="entry name" value="PAS domain"/>
    <property type="match status" value="1"/>
</dbReference>
<dbReference type="Gene3D" id="1.10.287.130">
    <property type="match status" value="1"/>
</dbReference>
<evidence type="ECO:0000256" key="8">
    <source>
        <dbReference type="ARBA" id="ARBA00022741"/>
    </source>
</evidence>
<dbReference type="AlphaFoldDB" id="A0A445MYX2"/>
<dbReference type="Gene3D" id="3.30.450.40">
    <property type="match status" value="1"/>
</dbReference>
<dbReference type="PROSITE" id="PS50110">
    <property type="entry name" value="RESPONSE_REGULATORY"/>
    <property type="match status" value="1"/>
</dbReference>
<dbReference type="PROSITE" id="PS50885">
    <property type="entry name" value="HAMP"/>
    <property type="match status" value="1"/>
</dbReference>
<dbReference type="CDD" id="cd16922">
    <property type="entry name" value="HATPase_EvgS-ArcB-TorS-like"/>
    <property type="match status" value="1"/>
</dbReference>
<keyword evidence="8" id="KW-0547">Nucleotide-binding</keyword>
<comment type="subcellular location">
    <subcellularLocation>
        <location evidence="2">Cell membrane</location>
        <topology evidence="2">Multi-pass membrane protein</topology>
    </subcellularLocation>
</comment>
<dbReference type="CDD" id="cd06225">
    <property type="entry name" value="HAMP"/>
    <property type="match status" value="1"/>
</dbReference>
<dbReference type="GO" id="GO:0000155">
    <property type="term" value="F:phosphorelay sensor kinase activity"/>
    <property type="evidence" value="ECO:0007669"/>
    <property type="project" value="InterPro"/>
</dbReference>
<keyword evidence="12 15" id="KW-0472">Membrane</keyword>
<dbReference type="SMART" id="SM00448">
    <property type="entry name" value="REC"/>
    <property type="match status" value="1"/>
</dbReference>
<dbReference type="PRINTS" id="PR00344">
    <property type="entry name" value="BCTRLSENSOR"/>
</dbReference>
<dbReference type="GO" id="GO:0005524">
    <property type="term" value="F:ATP binding"/>
    <property type="evidence" value="ECO:0007669"/>
    <property type="project" value="UniProtKB-KW"/>
</dbReference>